<dbReference type="AlphaFoldDB" id="A0A6P2SMV1"/>
<accession>A0A6P2SMV1</accession>
<organism evidence="2 3">
    <name type="scientific">Burkholderia aenigmatica</name>
    <dbReference type="NCBI Taxonomy" id="2015348"/>
    <lineage>
        <taxon>Bacteria</taxon>
        <taxon>Pseudomonadati</taxon>
        <taxon>Pseudomonadota</taxon>
        <taxon>Betaproteobacteria</taxon>
        <taxon>Burkholderiales</taxon>
        <taxon>Burkholderiaceae</taxon>
        <taxon>Burkholderia</taxon>
        <taxon>Burkholderia cepacia complex</taxon>
    </lineage>
</organism>
<dbReference type="Proteomes" id="UP000494261">
    <property type="component" value="Unassembled WGS sequence"/>
</dbReference>
<protein>
    <recommendedName>
        <fullName evidence="4">DUF3592 domain-containing protein</fullName>
    </recommendedName>
</protein>
<evidence type="ECO:0000313" key="2">
    <source>
        <dbReference type="EMBL" id="VWC45222.1"/>
    </source>
</evidence>
<sequence>MTGFLLVGVVLLASAAVRIYSSSSATHRMTAAEAVVAGVSRGGYDIGHYRTVYRLITASGEVVKVAGQLATTSPNADPGDKVRLYDDPANPAEGMRFPGFFERWFAVLILTVVGVVFAVAECAVSCRFVRDRVMGPARCAEAVCAIVEPR</sequence>
<keyword evidence="1" id="KW-0812">Transmembrane</keyword>
<feature type="transmembrane region" description="Helical" evidence="1">
    <location>
        <begin position="104"/>
        <end position="124"/>
    </location>
</feature>
<proteinExistence type="predicted"/>
<keyword evidence="1" id="KW-1133">Transmembrane helix</keyword>
<dbReference type="EMBL" id="CABVQC010000078">
    <property type="protein sequence ID" value="VWC45222.1"/>
    <property type="molecule type" value="Genomic_DNA"/>
</dbReference>
<evidence type="ECO:0000256" key="1">
    <source>
        <dbReference type="SAM" id="Phobius"/>
    </source>
</evidence>
<evidence type="ECO:0000313" key="3">
    <source>
        <dbReference type="Proteomes" id="UP000494261"/>
    </source>
</evidence>
<reference evidence="2 3" key="1">
    <citation type="submission" date="2019-09" db="EMBL/GenBank/DDBJ databases">
        <authorList>
            <person name="Depoorter E."/>
        </authorList>
    </citation>
    <scope>NUCLEOTIDE SEQUENCE [LARGE SCALE GENOMIC DNA]</scope>
    <source>
        <strain evidence="2">LMG 13014</strain>
    </source>
</reference>
<keyword evidence="1" id="KW-0472">Membrane</keyword>
<gene>
    <name evidence="2" type="ORF">BLA13014_07219</name>
</gene>
<dbReference type="RefSeq" id="WP_175025982.1">
    <property type="nucleotide sequence ID" value="NZ_CABVQC010000078.1"/>
</dbReference>
<evidence type="ECO:0008006" key="4">
    <source>
        <dbReference type="Google" id="ProtNLM"/>
    </source>
</evidence>
<name>A0A6P2SMV1_9BURK</name>